<evidence type="ECO:0000259" key="3">
    <source>
        <dbReference type="PROSITE" id="PS50054"/>
    </source>
</evidence>
<feature type="domain" description="Tyrosine-protein phosphatase" evidence="3">
    <location>
        <begin position="62"/>
        <end position="209"/>
    </location>
</feature>
<evidence type="ECO:0000313" key="6">
    <source>
        <dbReference type="Proteomes" id="UP000759131"/>
    </source>
</evidence>
<dbReference type="InterPro" id="IPR020422">
    <property type="entry name" value="TYR_PHOSPHATASE_DUAL_dom"/>
</dbReference>
<feature type="domain" description="Tyrosine specific protein phosphatases" evidence="4">
    <location>
        <begin position="130"/>
        <end position="187"/>
    </location>
</feature>
<organism evidence="5">
    <name type="scientific">Medioppia subpectinata</name>
    <dbReference type="NCBI Taxonomy" id="1979941"/>
    <lineage>
        <taxon>Eukaryota</taxon>
        <taxon>Metazoa</taxon>
        <taxon>Ecdysozoa</taxon>
        <taxon>Arthropoda</taxon>
        <taxon>Chelicerata</taxon>
        <taxon>Arachnida</taxon>
        <taxon>Acari</taxon>
        <taxon>Acariformes</taxon>
        <taxon>Sarcoptiformes</taxon>
        <taxon>Oribatida</taxon>
        <taxon>Brachypylina</taxon>
        <taxon>Oppioidea</taxon>
        <taxon>Oppiidae</taxon>
        <taxon>Medioppia</taxon>
    </lineage>
</organism>
<dbReference type="PROSITE" id="PS50054">
    <property type="entry name" value="TYR_PHOSPHATASE_DUAL"/>
    <property type="match status" value="1"/>
</dbReference>
<dbReference type="SMART" id="SM00195">
    <property type="entry name" value="DSPc"/>
    <property type="match status" value="1"/>
</dbReference>
<dbReference type="InterPro" id="IPR029021">
    <property type="entry name" value="Prot-tyrosine_phosphatase-like"/>
</dbReference>
<sequence>MTHPFGPNHRIQTLDVMTKQTTEEDMNHNETQMSEDMTTSGDPNLNSDNSSNFEWEYSMRRQMQQIIPHLWLGPYASALKAREEDLCRVGITHIICVRQEIESHWIRPNFPNRHYLTLDIADTPTQNIIHHFPEVTKFIDDCLRQNGSVLVHGNAGISRSAALVIAYVMEKQNLTANQAIRVVQSKRFCIFPNEGFRQQLQEYEPILQARGIPLSSEGGMKRPLSDEDSENMDTNQIPFNSMDS</sequence>
<dbReference type="GO" id="GO:0062026">
    <property type="term" value="P:negative regulation of SCF-dependent proteasomal ubiquitin-dependent catabolic process"/>
    <property type="evidence" value="ECO:0007669"/>
    <property type="project" value="TreeGrafter"/>
</dbReference>
<evidence type="ECO:0000256" key="1">
    <source>
        <dbReference type="ARBA" id="ARBA00009649"/>
    </source>
</evidence>
<comment type="similarity">
    <text evidence="1">Belongs to the protein-tyrosine phosphatase family. Non-receptor class subfamily.</text>
</comment>
<proteinExistence type="inferred from homology"/>
<dbReference type="GO" id="GO:0005737">
    <property type="term" value="C:cytoplasm"/>
    <property type="evidence" value="ECO:0007669"/>
    <property type="project" value="TreeGrafter"/>
</dbReference>
<dbReference type="GO" id="GO:0005654">
    <property type="term" value="C:nucleoplasm"/>
    <property type="evidence" value="ECO:0007669"/>
    <property type="project" value="TreeGrafter"/>
</dbReference>
<reference evidence="5" key="1">
    <citation type="submission" date="2020-11" db="EMBL/GenBank/DDBJ databases">
        <authorList>
            <person name="Tran Van P."/>
        </authorList>
    </citation>
    <scope>NUCLEOTIDE SEQUENCE</scope>
</reference>
<keyword evidence="6" id="KW-1185">Reference proteome</keyword>
<dbReference type="GO" id="GO:0070372">
    <property type="term" value="P:regulation of ERK1 and ERK2 cascade"/>
    <property type="evidence" value="ECO:0007669"/>
    <property type="project" value="TreeGrafter"/>
</dbReference>
<feature type="compositionally biased region" description="Polar residues" evidence="2">
    <location>
        <begin position="232"/>
        <end position="244"/>
    </location>
</feature>
<dbReference type="InterPro" id="IPR052449">
    <property type="entry name" value="STYX-Interacting_Phosphatase"/>
</dbReference>
<dbReference type="InterPro" id="IPR000340">
    <property type="entry name" value="Dual-sp_phosphatase_cat-dom"/>
</dbReference>
<dbReference type="InterPro" id="IPR000387">
    <property type="entry name" value="Tyr_Pase_dom"/>
</dbReference>
<gene>
    <name evidence="5" type="ORF">OSB1V03_LOCUS8199</name>
</gene>
<dbReference type="PANTHER" id="PTHR46588">
    <property type="entry name" value="SERINE/THREONINE/TYROSINE-INTERACTING PROTEIN"/>
    <property type="match status" value="1"/>
</dbReference>
<evidence type="ECO:0000259" key="4">
    <source>
        <dbReference type="PROSITE" id="PS50056"/>
    </source>
</evidence>
<dbReference type="GO" id="GO:1990444">
    <property type="term" value="F:F-box domain binding"/>
    <property type="evidence" value="ECO:0007669"/>
    <property type="project" value="TreeGrafter"/>
</dbReference>
<dbReference type="Proteomes" id="UP000759131">
    <property type="component" value="Unassembled WGS sequence"/>
</dbReference>
<feature type="region of interest" description="Disordered" evidence="2">
    <location>
        <begin position="214"/>
        <end position="244"/>
    </location>
</feature>
<dbReference type="Gene3D" id="3.90.190.10">
    <property type="entry name" value="Protein tyrosine phosphatase superfamily"/>
    <property type="match status" value="1"/>
</dbReference>
<dbReference type="OrthoDB" id="426001at2759"/>
<evidence type="ECO:0000256" key="2">
    <source>
        <dbReference type="SAM" id="MobiDB-lite"/>
    </source>
</evidence>
<dbReference type="PROSITE" id="PS50056">
    <property type="entry name" value="TYR_PHOSPHATASE_2"/>
    <property type="match status" value="1"/>
</dbReference>
<dbReference type="PANTHER" id="PTHR46588:SF1">
    <property type="entry name" value="SERINE_THREONINE_TYROSINE-INTERACTING PROTEIN"/>
    <property type="match status" value="1"/>
</dbReference>
<protein>
    <submittedName>
        <fullName evidence="5">Uncharacterized protein</fullName>
    </submittedName>
</protein>
<dbReference type="EMBL" id="OC859607">
    <property type="protein sequence ID" value="CAD7627774.1"/>
    <property type="molecule type" value="Genomic_DNA"/>
</dbReference>
<name>A0A7R9KR09_9ACAR</name>
<accession>A0A7R9KR09</accession>
<dbReference type="Pfam" id="PF00782">
    <property type="entry name" value="DSPc"/>
    <property type="match status" value="1"/>
</dbReference>
<dbReference type="FunFam" id="3.90.190.10:FF:000036">
    <property type="entry name" value="Serine/threonine/tyrosine-interacting protein a"/>
    <property type="match status" value="1"/>
</dbReference>
<dbReference type="AlphaFoldDB" id="A0A7R9KR09"/>
<evidence type="ECO:0000313" key="5">
    <source>
        <dbReference type="EMBL" id="CAD7627774.1"/>
    </source>
</evidence>
<dbReference type="EMBL" id="CAJPIZ010005032">
    <property type="protein sequence ID" value="CAG2108204.1"/>
    <property type="molecule type" value="Genomic_DNA"/>
</dbReference>
<dbReference type="SUPFAM" id="SSF52799">
    <property type="entry name" value="(Phosphotyrosine protein) phosphatases II"/>
    <property type="match status" value="1"/>
</dbReference>